<dbReference type="VEuPathDB" id="FungiDB:RhiirFUN_012984"/>
<protein>
    <submittedName>
        <fullName evidence="1">Uncharacterized protein</fullName>
    </submittedName>
</protein>
<sequence>MWMDNKEDDEWTFAEGFKCLMNMTWFEFLNSCNVKTFLIIDEAQKMYTPINRSEPLHGGNVFWESFKDVQRYLKLYLPHMDILVPTILKNNFTSFISSNRAVLSFGTAPPSGFVFGHQGDVVILAAWFTDHFRL</sequence>
<organism evidence="1">
    <name type="scientific">Rhizophagus irregularis (strain DAOM 181602 / DAOM 197198 / MUCL 43194)</name>
    <name type="common">Arbuscular mycorrhizal fungus</name>
    <name type="synonym">Glomus intraradices</name>
    <dbReference type="NCBI Taxonomy" id="747089"/>
    <lineage>
        <taxon>Eukaryota</taxon>
        <taxon>Fungi</taxon>
        <taxon>Fungi incertae sedis</taxon>
        <taxon>Mucoromycota</taxon>
        <taxon>Glomeromycotina</taxon>
        <taxon>Glomeromycetes</taxon>
        <taxon>Glomerales</taxon>
        <taxon>Glomeraceae</taxon>
        <taxon>Rhizophagus</taxon>
    </lineage>
</organism>
<dbReference type="EMBL" id="KI301384">
    <property type="protein sequence ID" value="ERZ95265.1"/>
    <property type="molecule type" value="Genomic_DNA"/>
</dbReference>
<gene>
    <name evidence="1" type="ORF">GLOINDRAFT_13807</name>
</gene>
<name>U9SVT0_RHIID</name>
<proteinExistence type="predicted"/>
<dbReference type="HOGENOM" id="CLU_1897342_0_0_1"/>
<reference evidence="1" key="1">
    <citation type="submission" date="2013-07" db="EMBL/GenBank/DDBJ databases">
        <title>The genome of an arbuscular mycorrhizal fungus provides insights into the evolution of the oldest plant symbiosis.</title>
        <authorList>
            <consortium name="DOE Joint Genome Institute"/>
            <person name="Tisserant E."/>
            <person name="Malbreil M."/>
            <person name="Kuo A."/>
            <person name="Kohler A."/>
            <person name="Symeonidi A."/>
            <person name="Balestrini R."/>
            <person name="Charron P."/>
            <person name="Duensing N."/>
            <person name="Frei-dit-Frey N."/>
            <person name="Gianinazzi-Pearson V."/>
            <person name="Gilbert B."/>
            <person name="Handa Y."/>
            <person name="Hijri M."/>
            <person name="Kaul R."/>
            <person name="Kawaguchi M."/>
            <person name="Krajinski F."/>
            <person name="Lammers P."/>
            <person name="Lapierre D."/>
            <person name="Masclaux F.G."/>
            <person name="Murat C."/>
            <person name="Morin E."/>
            <person name="Ndikumana S."/>
            <person name="Pagni M."/>
            <person name="Petitpierre D."/>
            <person name="Requena N."/>
            <person name="Rosikiewicz P."/>
            <person name="Riley R."/>
            <person name="Saito K."/>
            <person name="San Clemente H."/>
            <person name="Shapiro H."/>
            <person name="van Tuinen D."/>
            <person name="Becard G."/>
            <person name="Bonfante P."/>
            <person name="Paszkowski U."/>
            <person name="Shachar-Hill Y."/>
            <person name="Young J.P."/>
            <person name="Sanders I.R."/>
            <person name="Henrissat B."/>
            <person name="Rensing S.A."/>
            <person name="Grigoriev I.V."/>
            <person name="Corradi N."/>
            <person name="Roux C."/>
            <person name="Martin F."/>
        </authorList>
    </citation>
    <scope>NUCLEOTIDE SEQUENCE</scope>
    <source>
        <strain evidence="1">DAOM 197198</strain>
    </source>
</reference>
<accession>U9SVT0</accession>
<dbReference type="AlphaFoldDB" id="U9SVT0"/>
<evidence type="ECO:0000313" key="1">
    <source>
        <dbReference type="EMBL" id="ERZ95265.1"/>
    </source>
</evidence>